<evidence type="ECO:0000313" key="2">
    <source>
        <dbReference type="EMBL" id="OMH80568.1"/>
    </source>
</evidence>
<dbReference type="GO" id="GO:0032006">
    <property type="term" value="P:regulation of TOR signaling"/>
    <property type="evidence" value="ECO:0007669"/>
    <property type="project" value="TreeGrafter"/>
</dbReference>
<name>A0A1R1PHZ4_ZANCU</name>
<sequence length="1691" mass="189790">MAIFKGRGGNGRWGKCKEQVNNEHDCWSEVENRGLSREDKNRENERIKPTRGKRDTWEATLEAERESRLPWAVAHNLGTISTIAIGDVLNTGKTVIVVVNGEEHEKNDDVQSKVFKPIELKKTYRVFGADDERKSSRGKRNEKFSTFRDSRREDVDGAHMEKSKRSYMESNEMKAYEKYDEELARRANTVDDKSGLDGIPTSRDTQRKGRKVKARWAPLIIEQPDATLDVPINVEEAIIGKYDEKRGNSIILSTSDGFVHVYELEASKGSIEGVKMVSKSNVKGKSEHKKRNKKHQDDFKGYKFGGDDVEPKVGGKSDEQSGERKEGVKEEEKGLMKWYTFRGKSYGKPISESFKYNVNVRITNPNAGDKNSMNTGKENVELPPRAVMAFNGGKSFGSMVDVTKRLERYSNKGILSNEEEEAKNRKTSMGYEMLGALSNSQLFRWVYTAPPSLANTRNNSKTHSRQVSMNSGVNIKDNYQPESVLINQTVREEEKGPNTSIQEGKQLDTKEDSRETEGRHSRRSKSSVSEIMTKLIANKEIGRLKGIQNAYTEKEGTEKGKDVELKTMILKDEQGRLSGFIPAPGASQQVESARYVISSTLNPKADGNLGHKDNRNAELAYGYRRDNATESRETPDIRDMRGVTSGNNYGGKFDIQRLQSQQLSPSPLYALKTSSSDSDANYTHAYEDRDAPAKKKEVNKQEYKHSFLKANNDEGYGLKDKVRGRRGLDIGESSAYSGEIGRYTSGHSHIYLSAGNKSQSKSRRLETSESENSDMNNVYRVQRKQRSREGRSIGSRSSRKIEGKERKKSQSVVGGIRKNGQDKFRVKYVKNWFINDFVGNLTFTKAYPDSFDQKVKHEESKVDDNEKSENEPKKEAKLMDYLIVTKPGAKFVSISSDTVEILSSTTGGENKATKKDVDRNSSVGTRRFAKQASEMGRVDDDKEGKESTVPGARTEKGETDTQNEDASSRKKISVLSNPKFSKLKSDANTALSLENVVANFGSLEKTRKLLVGETADKSSNHQPTVSSLATSEWGGVSKNGSEEQSSERSDLRDTHHSAIGLLRSKLGNIPGAFYDLKEDGSENQGCALTASDILEEIMSYAIGNIKIGGYDVPWLISVTMDGSISCYDMVSKSVHTVSIPVLDPILGVWAIKFPSGAHWRKSPLYDSIERFEETSYHNRVLQDTQAGSRYSDIYPKLIKNLSHNYLVFCTWRGTTLFVNTEKLLLSSNNQPKPPKTLLERAAQLESDDATKNDERDTRLTLDSFIRFKFQESVSAFLAAPYAPVLGGPNVPCLFYVDFKHRVWVHYQLDEIPALDLSYEKSTSNAYDSRLISERRKWRLRNTRFHRHRFVYNNYTKHLNASNFIATKLDDKAAKNIDKNETAKTSAPETMGDDLLMATGFQSKFIRSKHYAAFNIKNRSPNTNKRSSLKQPIKNSSHRPKNTDKSPTPIKTFCTTLKNSTTLMSSLSADKFFSFDETGDGSGEEDFIKSLQKEHAKRSVFINIVPPVKQSQPETVKSTNGFDDNHRMDQCSKNLLFIPPPLKTILKDKDRYREESVSGSDSFFESDTGAVVPPYSETPLTIHSATSNSTTAFESDDIGIQNFIEFIKDDLDLLLASFKTTCYMPSLISGGLRDRLSSSCADGDGEGCGLNKDIKNNQKLKKLVTLAKNHKINPNPQNTLALAKFISSVLYL</sequence>
<protein>
    <submittedName>
        <fullName evidence="2">Uncharacterized protein</fullName>
    </submittedName>
</protein>
<reference evidence="3" key="1">
    <citation type="submission" date="2017-01" db="EMBL/GenBank/DDBJ databases">
        <authorList>
            <person name="Wang Y."/>
            <person name="White M."/>
            <person name="Kvist S."/>
            <person name="Moncalvo J.-M."/>
        </authorList>
    </citation>
    <scope>NUCLEOTIDE SEQUENCE [LARGE SCALE GENOMIC DNA]</scope>
    <source>
        <strain evidence="3">COL-18-3</strain>
    </source>
</reference>
<feature type="region of interest" description="Disordered" evidence="1">
    <location>
        <begin position="452"/>
        <end position="530"/>
    </location>
</feature>
<feature type="region of interest" description="Disordered" evidence="1">
    <location>
        <begin position="32"/>
        <end position="51"/>
    </location>
</feature>
<feature type="region of interest" description="Disordered" evidence="1">
    <location>
        <begin position="672"/>
        <end position="700"/>
    </location>
</feature>
<dbReference type="PANTHER" id="PTHR16317:SF1">
    <property type="entry name" value="KICSTOR COMPLEX PROTEIN ITFG2"/>
    <property type="match status" value="1"/>
</dbReference>
<feature type="compositionally biased region" description="Basic and acidic residues" evidence="1">
    <location>
        <begin position="936"/>
        <end position="946"/>
    </location>
</feature>
<feature type="region of interest" description="Disordered" evidence="1">
    <location>
        <begin position="191"/>
        <end position="210"/>
    </location>
</feature>
<dbReference type="PANTHER" id="PTHR16317">
    <property type="entry name" value="INTEGRIN ALPHA REPEAT DOMAIN-CONTAINING"/>
    <property type="match status" value="1"/>
</dbReference>
<feature type="compositionally biased region" description="Polar residues" evidence="1">
    <location>
        <begin position="453"/>
        <end position="473"/>
    </location>
</feature>
<accession>A0A1R1PHZ4</accession>
<keyword evidence="3" id="KW-1185">Reference proteome</keyword>
<feature type="region of interest" description="Disordered" evidence="1">
    <location>
        <begin position="1014"/>
        <end position="1053"/>
    </location>
</feature>
<feature type="compositionally biased region" description="Polar residues" evidence="1">
    <location>
        <begin position="672"/>
        <end position="681"/>
    </location>
</feature>
<feature type="region of interest" description="Disordered" evidence="1">
    <location>
        <begin position="905"/>
        <end position="972"/>
    </location>
</feature>
<dbReference type="EMBL" id="LSSK01001151">
    <property type="protein sequence ID" value="OMH80568.1"/>
    <property type="molecule type" value="Genomic_DNA"/>
</dbReference>
<feature type="compositionally biased region" description="Basic and acidic residues" evidence="1">
    <location>
        <begin position="505"/>
        <end position="519"/>
    </location>
</feature>
<gene>
    <name evidence="2" type="ORF">AX774_g5994</name>
</gene>
<feature type="region of interest" description="Disordered" evidence="1">
    <location>
        <begin position="752"/>
        <end position="816"/>
    </location>
</feature>
<feature type="region of interest" description="Disordered" evidence="1">
    <location>
        <begin position="1415"/>
        <end position="1449"/>
    </location>
</feature>
<dbReference type="Proteomes" id="UP000188320">
    <property type="component" value="Unassembled WGS sequence"/>
</dbReference>
<proteinExistence type="predicted"/>
<feature type="compositionally biased region" description="Polar residues" evidence="1">
    <location>
        <begin position="1020"/>
        <end position="1030"/>
    </location>
</feature>
<feature type="compositionally biased region" description="Basic and acidic residues" evidence="1">
    <location>
        <begin position="685"/>
        <end position="700"/>
    </location>
</feature>
<evidence type="ECO:0000256" key="1">
    <source>
        <dbReference type="SAM" id="MobiDB-lite"/>
    </source>
</evidence>
<dbReference type="Pfam" id="PF15907">
    <property type="entry name" value="Itfg2"/>
    <property type="match status" value="1"/>
</dbReference>
<dbReference type="OrthoDB" id="9996127at2759"/>
<feature type="compositionally biased region" description="Basic and acidic residues" evidence="1">
    <location>
        <begin position="295"/>
        <end position="329"/>
    </location>
</feature>
<dbReference type="InterPro" id="IPR031793">
    <property type="entry name" value="KICSTOR_ITFG2"/>
</dbReference>
<comment type="caution">
    <text evidence="2">The sequence shown here is derived from an EMBL/GenBank/DDBJ whole genome shotgun (WGS) entry which is preliminary data.</text>
</comment>
<feature type="region of interest" description="Disordered" evidence="1">
    <location>
        <begin position="279"/>
        <end position="329"/>
    </location>
</feature>
<evidence type="ECO:0000313" key="3">
    <source>
        <dbReference type="Proteomes" id="UP000188320"/>
    </source>
</evidence>
<feature type="compositionally biased region" description="Polar residues" evidence="1">
    <location>
        <begin position="1416"/>
        <end position="1434"/>
    </location>
</feature>
<feature type="region of interest" description="Disordered" evidence="1">
    <location>
        <begin position="130"/>
        <end position="169"/>
    </location>
</feature>
<organism evidence="2 3">
    <name type="scientific">Zancudomyces culisetae</name>
    <name type="common">Gut fungus</name>
    <name type="synonym">Smittium culisetae</name>
    <dbReference type="NCBI Taxonomy" id="1213189"/>
    <lineage>
        <taxon>Eukaryota</taxon>
        <taxon>Fungi</taxon>
        <taxon>Fungi incertae sedis</taxon>
        <taxon>Zoopagomycota</taxon>
        <taxon>Kickxellomycotina</taxon>
        <taxon>Harpellomycetes</taxon>
        <taxon>Harpellales</taxon>
        <taxon>Legeriomycetaceae</taxon>
        <taxon>Zancudomyces</taxon>
    </lineage>
</organism>